<dbReference type="SUPFAM" id="SSF143517">
    <property type="entry name" value="TRCF domain-like"/>
    <property type="match status" value="1"/>
</dbReference>
<protein>
    <submittedName>
        <fullName evidence="2">Transcription-repair-coupling factor</fullName>
        <ecNumber evidence="2">3.6.4.-</ecNumber>
    </submittedName>
</protein>
<sequence>MGFNLYCQLLKATISQLRGEAVESTRDCNVYIDFIDYSLKTKSGKLSAAFPEEYINAPRLRLEAYRRLAGIRNRAELESFEKELVDRFGALPDMAVTLIRCTRIRVMGIEAGVNSISLNGDKIIVEKGIEILKQEGKIPRVGRSISLMDKLLGMECIVSNMFFYKK</sequence>
<gene>
    <name evidence="2" type="primary">mfd_56</name>
    <name evidence="2" type="ORF">SDC9_203331</name>
</gene>
<evidence type="ECO:0000259" key="1">
    <source>
        <dbReference type="SMART" id="SM00982"/>
    </source>
</evidence>
<evidence type="ECO:0000313" key="2">
    <source>
        <dbReference type="EMBL" id="MPN55647.1"/>
    </source>
</evidence>
<dbReference type="InterPro" id="IPR037235">
    <property type="entry name" value="TRCF-like_C_D7"/>
</dbReference>
<reference evidence="2" key="1">
    <citation type="submission" date="2019-08" db="EMBL/GenBank/DDBJ databases">
        <authorList>
            <person name="Kucharzyk K."/>
            <person name="Murdoch R.W."/>
            <person name="Higgins S."/>
            <person name="Loffler F."/>
        </authorList>
    </citation>
    <scope>NUCLEOTIDE SEQUENCE</scope>
</reference>
<dbReference type="AlphaFoldDB" id="A0A645IWX4"/>
<proteinExistence type="predicted"/>
<dbReference type="GO" id="GO:0016787">
    <property type="term" value="F:hydrolase activity"/>
    <property type="evidence" value="ECO:0007669"/>
    <property type="project" value="UniProtKB-KW"/>
</dbReference>
<dbReference type="Pfam" id="PF03461">
    <property type="entry name" value="TRCF"/>
    <property type="match status" value="1"/>
</dbReference>
<dbReference type="SMART" id="SM00982">
    <property type="entry name" value="TRCF"/>
    <property type="match status" value="1"/>
</dbReference>
<keyword evidence="2" id="KW-0378">Hydrolase</keyword>
<dbReference type="InterPro" id="IPR005118">
    <property type="entry name" value="TRCF_C"/>
</dbReference>
<feature type="domain" description="Transcription-repair-coupling factor C-terminal" evidence="1">
    <location>
        <begin position="43"/>
        <end position="134"/>
    </location>
</feature>
<dbReference type="GO" id="GO:0006281">
    <property type="term" value="P:DNA repair"/>
    <property type="evidence" value="ECO:0007669"/>
    <property type="project" value="InterPro"/>
</dbReference>
<accession>A0A645IWX4</accession>
<dbReference type="EMBL" id="VSSQ01125138">
    <property type="protein sequence ID" value="MPN55647.1"/>
    <property type="molecule type" value="Genomic_DNA"/>
</dbReference>
<dbReference type="EC" id="3.6.4.-" evidence="2"/>
<comment type="caution">
    <text evidence="2">The sequence shown here is derived from an EMBL/GenBank/DDBJ whole genome shotgun (WGS) entry which is preliminary data.</text>
</comment>
<dbReference type="Gene3D" id="3.90.1150.50">
    <property type="entry name" value="Transcription-repair-coupling factor, D7 domain"/>
    <property type="match status" value="1"/>
</dbReference>
<organism evidence="2">
    <name type="scientific">bioreactor metagenome</name>
    <dbReference type="NCBI Taxonomy" id="1076179"/>
    <lineage>
        <taxon>unclassified sequences</taxon>
        <taxon>metagenomes</taxon>
        <taxon>ecological metagenomes</taxon>
    </lineage>
</organism>
<name>A0A645IWX4_9ZZZZ</name>